<feature type="region of interest" description="Disordered" evidence="1">
    <location>
        <begin position="428"/>
        <end position="495"/>
    </location>
</feature>
<feature type="region of interest" description="Disordered" evidence="1">
    <location>
        <begin position="187"/>
        <end position="209"/>
    </location>
</feature>
<reference evidence="2 3" key="3">
    <citation type="journal article" date="2015" name="Genome Announc.">
        <title>Draft Genome Sequence of the Archiascomycetous Yeast Saitoella complicata.</title>
        <authorList>
            <person name="Yamauchi K."/>
            <person name="Kondo S."/>
            <person name="Hamamoto M."/>
            <person name="Takahashi Y."/>
            <person name="Ogura Y."/>
            <person name="Hayashi T."/>
            <person name="Nishida H."/>
        </authorList>
    </citation>
    <scope>NUCLEOTIDE SEQUENCE [LARGE SCALE GENOMIC DNA]</scope>
    <source>
        <strain evidence="2 3">NRRL Y-17804</strain>
    </source>
</reference>
<dbReference type="AlphaFoldDB" id="A0A0E9NPM9"/>
<comment type="caution">
    <text evidence="2">The sequence shown here is derived from an EMBL/GenBank/DDBJ whole genome shotgun (WGS) entry which is preliminary data.</text>
</comment>
<evidence type="ECO:0000313" key="3">
    <source>
        <dbReference type="Proteomes" id="UP000033140"/>
    </source>
</evidence>
<feature type="region of interest" description="Disordered" evidence="1">
    <location>
        <begin position="75"/>
        <end position="110"/>
    </location>
</feature>
<feature type="region of interest" description="Disordered" evidence="1">
    <location>
        <begin position="323"/>
        <end position="353"/>
    </location>
</feature>
<keyword evidence="3" id="KW-1185">Reference proteome</keyword>
<reference evidence="2 3" key="1">
    <citation type="journal article" date="2011" name="J. Gen. Appl. Microbiol.">
        <title>Draft genome sequencing of the enigmatic yeast Saitoella complicata.</title>
        <authorList>
            <person name="Nishida H."/>
            <person name="Hamamoto M."/>
            <person name="Sugiyama J."/>
        </authorList>
    </citation>
    <scope>NUCLEOTIDE SEQUENCE [LARGE SCALE GENOMIC DNA]</scope>
    <source>
        <strain evidence="2 3">NRRL Y-17804</strain>
    </source>
</reference>
<dbReference type="EMBL" id="BACD03000049">
    <property type="protein sequence ID" value="GAO51636.1"/>
    <property type="molecule type" value="Genomic_DNA"/>
</dbReference>
<evidence type="ECO:0000313" key="2">
    <source>
        <dbReference type="EMBL" id="GAO51636.1"/>
    </source>
</evidence>
<protein>
    <submittedName>
        <fullName evidence="2">Uncharacterized protein</fullName>
    </submittedName>
</protein>
<organism evidence="2 3">
    <name type="scientific">Saitoella complicata (strain BCRC 22490 / CBS 7301 / JCM 7358 / NBRC 10748 / NRRL Y-17804)</name>
    <dbReference type="NCBI Taxonomy" id="698492"/>
    <lineage>
        <taxon>Eukaryota</taxon>
        <taxon>Fungi</taxon>
        <taxon>Dikarya</taxon>
        <taxon>Ascomycota</taxon>
        <taxon>Taphrinomycotina</taxon>
        <taxon>Taphrinomycotina incertae sedis</taxon>
        <taxon>Saitoella</taxon>
    </lineage>
</organism>
<dbReference type="RefSeq" id="XP_019023172.1">
    <property type="nucleotide sequence ID" value="XM_019170729.1"/>
</dbReference>
<feature type="region of interest" description="Disordered" evidence="1">
    <location>
        <begin position="1"/>
        <end position="23"/>
    </location>
</feature>
<accession>A0A0E9NPM9</accession>
<dbReference type="Proteomes" id="UP000033140">
    <property type="component" value="Unassembled WGS sequence"/>
</dbReference>
<feature type="compositionally biased region" description="Pro residues" evidence="1">
    <location>
        <begin position="190"/>
        <end position="199"/>
    </location>
</feature>
<sequence>MAPDTLVLAPDSDPEDDLSARRHRENMCAQRYKDGHDLFILSASIRGPFPLKDEHHPWRRTAIRVDDLVCASVQEGTGNGSMLSQASSVAATSKKRKRREGTSTPGPADKINQYFSARKKQGVVTGKKMDDTSLATNFASTNGSVGMEAHTPVLPVSDLNARSSSALEGSQTPRAAVINAQYTGVRYPSSPTPVPPVAGDPPSSIQRRTSSPMDLRNMLNSPKPVLAPVEKPRFVDFDALSPVKSRTKQTMIVTKLPTESAKEVVEESNGGVCESAKDTLHVGNSAPVLSAPPQLSPFAPFEGVQELETNTNKDTFVTANEEPASLAPAPTSLRVPSPEKQQSPPSPITRADVNTSSASLADMNTQEELAKAKLSFVEAMRSSTLFPPKPVLDTPTREVGELSLVATPLVEGSGEEVKWGELLGVGSSAPRPTIAETKEKVTQRTPAPTNATNGTGTGEAPLGTLHFDPTPSGPIAETQTPSTPKPANGHANGASLHFRTFTTPTASPAPKPFSALLDSPISYNPTAFLPSNRKGGEGMSRALSQMSQMSAFDVDDAMKGIEGFLEESRWDLGLEVQRALGGDAEKGLFRSLQDAQEEVVLETEDMDD</sequence>
<feature type="compositionally biased region" description="Low complexity" evidence="1">
    <location>
        <begin position="445"/>
        <end position="461"/>
    </location>
</feature>
<proteinExistence type="predicted"/>
<name>A0A0E9NPM9_SAICN</name>
<evidence type="ECO:0000256" key="1">
    <source>
        <dbReference type="SAM" id="MobiDB-lite"/>
    </source>
</evidence>
<dbReference type="OrthoDB" id="5419922at2759"/>
<reference evidence="2 3" key="2">
    <citation type="journal article" date="2014" name="J. Gen. Appl. Microbiol.">
        <title>The early diverging ascomycetous budding yeast Saitoella complicata has three histone deacetylases belonging to the Clr6, Hos2, and Rpd3 lineages.</title>
        <authorList>
            <person name="Nishida H."/>
            <person name="Matsumoto T."/>
            <person name="Kondo S."/>
            <person name="Hamamoto M."/>
            <person name="Yoshikawa H."/>
        </authorList>
    </citation>
    <scope>NUCLEOTIDE SEQUENCE [LARGE SCALE GENOMIC DNA]</scope>
    <source>
        <strain evidence="2 3">NRRL Y-17804</strain>
    </source>
</reference>
<feature type="compositionally biased region" description="Polar residues" evidence="1">
    <location>
        <begin position="75"/>
        <end position="91"/>
    </location>
</feature>
<gene>
    <name evidence="2" type="ORF">G7K_5731-t1</name>
</gene>